<proteinExistence type="predicted"/>
<evidence type="ECO:0000313" key="2">
    <source>
        <dbReference type="Proteomes" id="UP000178302"/>
    </source>
</evidence>
<dbReference type="Proteomes" id="UP000178302">
    <property type="component" value="Unassembled WGS sequence"/>
</dbReference>
<reference evidence="1 2" key="1">
    <citation type="journal article" date="2016" name="Nat. Commun.">
        <title>Thousands of microbial genomes shed light on interconnected biogeochemical processes in an aquifer system.</title>
        <authorList>
            <person name="Anantharaman K."/>
            <person name="Brown C.T."/>
            <person name="Hug L.A."/>
            <person name="Sharon I."/>
            <person name="Castelle C.J."/>
            <person name="Probst A.J."/>
            <person name="Thomas B.C."/>
            <person name="Singh A."/>
            <person name="Wilkins M.J."/>
            <person name="Karaoz U."/>
            <person name="Brodie E.L."/>
            <person name="Williams K.H."/>
            <person name="Hubbard S.S."/>
            <person name="Banfield J.F."/>
        </authorList>
    </citation>
    <scope>NUCLEOTIDE SEQUENCE [LARGE SCALE GENOMIC DNA]</scope>
</reference>
<organism evidence="1 2">
    <name type="scientific">Candidatus Tagabacteria bacterium RIFCSPLOWO2_01_FULL_39_11</name>
    <dbReference type="NCBI Taxonomy" id="1802295"/>
    <lineage>
        <taxon>Bacteria</taxon>
        <taxon>Candidatus Tagaibacteriota</taxon>
    </lineage>
</organism>
<sequence>MWQSLGVILKKNIFNSRGCIIEKKIKKFLENEFLSEYSQSFDFKLAFKNSNLAIKTNNPYLKNEILINQKKILGMISEKFEDIKINRINFF</sequence>
<comment type="caution">
    <text evidence="1">The sequence shown here is derived from an EMBL/GenBank/DDBJ whole genome shotgun (WGS) entry which is preliminary data.</text>
</comment>
<name>A0A1G2LQQ5_9BACT</name>
<gene>
    <name evidence="1" type="ORF">A2909_00245</name>
</gene>
<evidence type="ECO:0000313" key="1">
    <source>
        <dbReference type="EMBL" id="OHA13131.1"/>
    </source>
</evidence>
<dbReference type="EMBL" id="MHQZ01000041">
    <property type="protein sequence ID" value="OHA13131.1"/>
    <property type="molecule type" value="Genomic_DNA"/>
</dbReference>
<accession>A0A1G2LQQ5</accession>
<protein>
    <submittedName>
        <fullName evidence="1">Uncharacterized protein</fullName>
    </submittedName>
</protein>
<dbReference type="AlphaFoldDB" id="A0A1G2LQQ5"/>